<proteinExistence type="predicted"/>
<dbReference type="AlphaFoldDB" id="X1I4P4"/>
<sequence length="87" mass="10088">PIEYTYLKDKKYANEKELRISLSAAGIGQFVLKDGSTMQFPRSLQLDFDFRAAIEDQTIQQILYGPDCDSDFLQTELQELRIVPRKE</sequence>
<organism evidence="1">
    <name type="scientific">marine sediment metagenome</name>
    <dbReference type="NCBI Taxonomy" id="412755"/>
    <lineage>
        <taxon>unclassified sequences</taxon>
        <taxon>metagenomes</taxon>
        <taxon>ecological metagenomes</taxon>
    </lineage>
</organism>
<protein>
    <submittedName>
        <fullName evidence="1">Uncharacterized protein</fullName>
    </submittedName>
</protein>
<accession>X1I4P4</accession>
<reference evidence="1" key="1">
    <citation type="journal article" date="2014" name="Front. Microbiol.">
        <title>High frequency of phylogenetically diverse reductive dehalogenase-homologous genes in deep subseafloor sedimentary metagenomes.</title>
        <authorList>
            <person name="Kawai M."/>
            <person name="Futagami T."/>
            <person name="Toyoda A."/>
            <person name="Takaki Y."/>
            <person name="Nishi S."/>
            <person name="Hori S."/>
            <person name="Arai W."/>
            <person name="Tsubouchi T."/>
            <person name="Morono Y."/>
            <person name="Uchiyama I."/>
            <person name="Ito T."/>
            <person name="Fujiyama A."/>
            <person name="Inagaki F."/>
            <person name="Takami H."/>
        </authorList>
    </citation>
    <scope>NUCLEOTIDE SEQUENCE</scope>
    <source>
        <strain evidence="1">Expedition CK06-06</strain>
    </source>
</reference>
<gene>
    <name evidence="1" type="ORF">S03H2_46502</name>
</gene>
<evidence type="ECO:0000313" key="1">
    <source>
        <dbReference type="EMBL" id="GAH64280.1"/>
    </source>
</evidence>
<name>X1I4P4_9ZZZZ</name>
<dbReference type="EMBL" id="BARU01029204">
    <property type="protein sequence ID" value="GAH64280.1"/>
    <property type="molecule type" value="Genomic_DNA"/>
</dbReference>
<feature type="non-terminal residue" evidence="1">
    <location>
        <position position="1"/>
    </location>
</feature>
<comment type="caution">
    <text evidence="1">The sequence shown here is derived from an EMBL/GenBank/DDBJ whole genome shotgun (WGS) entry which is preliminary data.</text>
</comment>